<sequence length="73" mass="7889">MVIIVIAAIAAIALVTLATILLADFARASRNDALFHPADSSGIRRARRVTGMYTRGSDEHTRSGDEHDQLVGR</sequence>
<dbReference type="OrthoDB" id="3483155at2"/>
<evidence type="ECO:0000256" key="1">
    <source>
        <dbReference type="SAM" id="MobiDB-lite"/>
    </source>
</evidence>
<comment type="caution">
    <text evidence="2">The sequence shown here is derived from an EMBL/GenBank/DDBJ whole genome shotgun (WGS) entry which is preliminary data.</text>
</comment>
<reference evidence="2 3" key="1">
    <citation type="submission" date="2019-10" db="EMBL/GenBank/DDBJ databases">
        <title>Actinomadura rubteroloni sp. nov. and Actinomadura macrotermitis sp. nov., isolated from the gut of fungus growing-termite Macrotermes natalensis.</title>
        <authorList>
            <person name="Benndorf R."/>
            <person name="Martin K."/>
            <person name="Kuefner M."/>
            <person name="De Beer W."/>
            <person name="Kaster A.-K."/>
            <person name="Vollmers J."/>
            <person name="Poulsen M."/>
            <person name="Beemelmanns C."/>
        </authorList>
    </citation>
    <scope>NUCLEOTIDE SEQUENCE [LARGE SCALE GENOMIC DNA]</scope>
    <source>
        <strain evidence="2 3">RB68</strain>
    </source>
</reference>
<dbReference type="Proteomes" id="UP000487268">
    <property type="component" value="Unassembled WGS sequence"/>
</dbReference>
<proteinExistence type="predicted"/>
<dbReference type="AlphaFoldDB" id="A0A7K0C454"/>
<organism evidence="2 3">
    <name type="scientific">Actinomadura macrotermitis</name>
    <dbReference type="NCBI Taxonomy" id="2585200"/>
    <lineage>
        <taxon>Bacteria</taxon>
        <taxon>Bacillati</taxon>
        <taxon>Actinomycetota</taxon>
        <taxon>Actinomycetes</taxon>
        <taxon>Streptosporangiales</taxon>
        <taxon>Thermomonosporaceae</taxon>
        <taxon>Actinomadura</taxon>
    </lineage>
</organism>
<dbReference type="RefSeq" id="WP_153538869.1">
    <property type="nucleotide sequence ID" value="NZ_WEGH01000004.1"/>
</dbReference>
<evidence type="ECO:0000313" key="2">
    <source>
        <dbReference type="EMBL" id="MQY08208.1"/>
    </source>
</evidence>
<evidence type="ECO:0000313" key="3">
    <source>
        <dbReference type="Proteomes" id="UP000487268"/>
    </source>
</evidence>
<accession>A0A7K0C454</accession>
<keyword evidence="3" id="KW-1185">Reference proteome</keyword>
<dbReference type="EMBL" id="WEGH01000004">
    <property type="protein sequence ID" value="MQY08208.1"/>
    <property type="molecule type" value="Genomic_DNA"/>
</dbReference>
<feature type="compositionally biased region" description="Basic and acidic residues" evidence="1">
    <location>
        <begin position="56"/>
        <end position="73"/>
    </location>
</feature>
<gene>
    <name evidence="2" type="ORF">ACRB68_63140</name>
</gene>
<name>A0A7K0C454_9ACTN</name>
<protein>
    <submittedName>
        <fullName evidence="2">Uncharacterized protein</fullName>
    </submittedName>
</protein>
<feature type="region of interest" description="Disordered" evidence="1">
    <location>
        <begin position="53"/>
        <end position="73"/>
    </location>
</feature>